<proteinExistence type="predicted"/>
<dbReference type="Gramene" id="novel_model_6945_5bd9a17a.1.5bd9b13d">
    <property type="protein sequence ID" value="cds.novel_model_6945_5bd9a17a.1.5bd9b13d"/>
    <property type="gene ID" value="novel_gene_3661_5bd9a17a"/>
</dbReference>
<accession>A0A803RA67</accession>
<dbReference type="Gramene" id="novel_model_6948_5bd9a17a.4.5bd9b13d">
    <property type="protein sequence ID" value="cds.novel_model_6948_5bd9a17a.4.5bd9b13d"/>
    <property type="gene ID" value="novel_gene_3661_5bd9a17a"/>
</dbReference>
<dbReference type="Gramene" id="novel_model_6946_5bd9a17a.2.5bd9b13d">
    <property type="protein sequence ID" value="cds.novel_model_6946_5bd9a17a.2.5bd9b13d"/>
    <property type="gene ID" value="novel_gene_3661_5bd9a17a"/>
</dbReference>
<dbReference type="Gramene" id="novel_model_6944_5bd9a17a">
    <property type="protein sequence ID" value="cds.novel_model_6944_5bd9a17a"/>
    <property type="gene ID" value="novel_gene_3661_5bd9a17a"/>
</dbReference>
<accession>A0A803RA70</accession>
<sequence length="70" mass="7691">MGIIGGNNIGDRISGVTKREEINVLGENRRALRALNGLREALGEFKEINLAEQVTATEYPRNRSIAVIVL</sequence>
<reference evidence="1" key="2">
    <citation type="submission" date="2021-03" db="UniProtKB">
        <authorList>
            <consortium name="EnsemblPlants"/>
        </authorList>
    </citation>
    <scope>IDENTIFICATION</scope>
</reference>
<accession>A0A803RA68</accession>
<organism evidence="1 2">
    <name type="scientific">Cannabis sativa</name>
    <name type="common">Hemp</name>
    <name type="synonym">Marijuana</name>
    <dbReference type="NCBI Taxonomy" id="3483"/>
    <lineage>
        <taxon>Eukaryota</taxon>
        <taxon>Viridiplantae</taxon>
        <taxon>Streptophyta</taxon>
        <taxon>Embryophyta</taxon>
        <taxon>Tracheophyta</taxon>
        <taxon>Spermatophyta</taxon>
        <taxon>Magnoliopsida</taxon>
        <taxon>eudicotyledons</taxon>
        <taxon>Gunneridae</taxon>
        <taxon>Pentapetalae</taxon>
        <taxon>rosids</taxon>
        <taxon>fabids</taxon>
        <taxon>Rosales</taxon>
        <taxon>Cannabaceae</taxon>
        <taxon>Cannabis</taxon>
    </lineage>
</organism>
<name>A0A803RA68_CANSA</name>
<dbReference type="EnsemblPlants" id="novel_model_6949_5bd9a17a.5.5bd9b13d">
    <property type="protein sequence ID" value="cds.novel_model_6949_5bd9a17a.5.5bd9b13d"/>
    <property type="gene ID" value="novel_gene_3661_5bd9a17a"/>
</dbReference>
<accession>A0A803RA72</accession>
<dbReference type="EnsemblPlants" id="novel_model_6948_5bd9a17a.4.5bd9b13d">
    <property type="protein sequence ID" value="cds.novel_model_6948_5bd9a17a.4.5bd9b13d"/>
    <property type="gene ID" value="novel_gene_3661_5bd9a17a"/>
</dbReference>
<dbReference type="EnsemblPlants" id="novel_model_6947_5bd9a17a.3.5bd9b13d">
    <property type="protein sequence ID" value="cds.novel_model_6947_5bd9a17a.3.5bd9b13d"/>
    <property type="gene ID" value="novel_gene_3661_5bd9a17a"/>
</dbReference>
<protein>
    <submittedName>
        <fullName evidence="1">Uncharacterized protein</fullName>
    </submittedName>
</protein>
<keyword evidence="2" id="KW-1185">Reference proteome</keyword>
<dbReference type="Proteomes" id="UP000596661">
    <property type="component" value="Unassembled WGS sequence"/>
</dbReference>
<accession>A0A803RA71</accession>
<dbReference type="EnsemblPlants" id="novel_model_6946_5bd9a17a.2.5bd9b13d">
    <property type="protein sequence ID" value="cds.novel_model_6946_5bd9a17a.2.5bd9b13d"/>
    <property type="gene ID" value="novel_gene_3661_5bd9a17a"/>
</dbReference>
<accession>A0A803RA69</accession>
<dbReference type="EnsemblPlants" id="novel_model_6945_5bd9a17a.1.5bd9b13d">
    <property type="protein sequence ID" value="cds.novel_model_6945_5bd9a17a.1.5bd9b13d"/>
    <property type="gene ID" value="novel_gene_3661_5bd9a17a"/>
</dbReference>
<evidence type="ECO:0000313" key="1">
    <source>
        <dbReference type="EnsemblPlants" id="cds.novel_model_6945_5bd9a17a.1.5bd9b13d"/>
    </source>
</evidence>
<dbReference type="AlphaFoldDB" id="A0A803RA68"/>
<reference evidence="2" key="1">
    <citation type="submission" date="2018-11" db="EMBL/GenBank/DDBJ databases">
        <authorList>
            <person name="Grassa J C."/>
        </authorList>
    </citation>
    <scope>NUCLEOTIDE SEQUENCE [LARGE SCALE GENOMIC DNA]</scope>
</reference>
<evidence type="ECO:0000313" key="2">
    <source>
        <dbReference type="Proteomes" id="UP000596661"/>
    </source>
</evidence>
<dbReference type="EMBL" id="UZAU01000810">
    <property type="status" value="NOT_ANNOTATED_CDS"/>
    <property type="molecule type" value="Genomic_DNA"/>
</dbReference>
<dbReference type="Gramene" id="novel_model_6947_5bd9a17a.3.5bd9b13d">
    <property type="protein sequence ID" value="cds.novel_model_6947_5bd9a17a.3.5bd9b13d"/>
    <property type="gene ID" value="novel_gene_3661_5bd9a17a"/>
</dbReference>
<dbReference type="Gramene" id="novel_model_6949_5bd9a17a.5.5bd9b13d">
    <property type="protein sequence ID" value="cds.novel_model_6949_5bd9a17a.5.5bd9b13d"/>
    <property type="gene ID" value="novel_gene_3661_5bd9a17a"/>
</dbReference>
<dbReference type="EnsemblPlants" id="novel_model_6944_5bd9a17a">
    <property type="protein sequence ID" value="cds.novel_model_6944_5bd9a17a"/>
    <property type="gene ID" value="novel_gene_3661_5bd9a17a"/>
</dbReference>